<comment type="caution">
    <text evidence="1">The sequence shown here is derived from an EMBL/GenBank/DDBJ whole genome shotgun (WGS) entry which is preliminary data.</text>
</comment>
<name>A0ABP0CAA8_9PEZI</name>
<gene>
    <name evidence="1" type="ORF">SEUCBS140593_007086</name>
</gene>
<protein>
    <recommendedName>
        <fullName evidence="3">Carboxymuconolactone decarboxylase</fullName>
    </recommendedName>
</protein>
<evidence type="ECO:0000313" key="2">
    <source>
        <dbReference type="Proteomes" id="UP001642482"/>
    </source>
</evidence>
<dbReference type="PANTHER" id="PTHR28180:SF2">
    <property type="entry name" value="PEROXISOMAL PROTEIN 2"/>
    <property type="match status" value="1"/>
</dbReference>
<sequence>MDFQKFLAIYVNTNTAPGAVAYDEAFLLNDLLEGLVRSDEQAFANNIGLQVLFAMCCAMKRADLLPALFASVLRDQDVPTSETATLDLFYRTRETINIIWPFVGVPQIIPAALGLAGYLQSRNVSLKTNRRRPDVNADDVALGKVTRVDIYKASANSEVFSMLDTYHGDLAYALNAVGFGYNMGRASKLGVPLPDAELVLTSALIALNATRQAGSHVKACIGFGYSESSLRAVVDMADKLAQWLGLKMNPMDIGELACQARSNLSTA</sequence>
<accession>A0ABP0CAA8</accession>
<reference evidence="1 2" key="1">
    <citation type="submission" date="2024-01" db="EMBL/GenBank/DDBJ databases">
        <authorList>
            <person name="Allen C."/>
            <person name="Tagirdzhanova G."/>
        </authorList>
    </citation>
    <scope>NUCLEOTIDE SEQUENCE [LARGE SCALE GENOMIC DNA]</scope>
</reference>
<dbReference type="InterPro" id="IPR052999">
    <property type="entry name" value="PTS1_Protein"/>
</dbReference>
<dbReference type="EMBL" id="CAWUHD010000082">
    <property type="protein sequence ID" value="CAK7228958.1"/>
    <property type="molecule type" value="Genomic_DNA"/>
</dbReference>
<dbReference type="SUPFAM" id="SSF69118">
    <property type="entry name" value="AhpD-like"/>
    <property type="match status" value="1"/>
</dbReference>
<evidence type="ECO:0000313" key="1">
    <source>
        <dbReference type="EMBL" id="CAK7228958.1"/>
    </source>
</evidence>
<dbReference type="Proteomes" id="UP001642482">
    <property type="component" value="Unassembled WGS sequence"/>
</dbReference>
<dbReference type="Gene3D" id="1.20.1290.10">
    <property type="entry name" value="AhpD-like"/>
    <property type="match status" value="1"/>
</dbReference>
<dbReference type="PANTHER" id="PTHR28180">
    <property type="entry name" value="CONSERVED MITOCHONDRIAL PROTEIN-RELATED"/>
    <property type="match status" value="1"/>
</dbReference>
<proteinExistence type="predicted"/>
<evidence type="ECO:0008006" key="3">
    <source>
        <dbReference type="Google" id="ProtNLM"/>
    </source>
</evidence>
<keyword evidence="2" id="KW-1185">Reference proteome</keyword>
<dbReference type="InterPro" id="IPR029032">
    <property type="entry name" value="AhpD-like"/>
</dbReference>
<organism evidence="1 2">
    <name type="scientific">Sporothrix eucalyptigena</name>
    <dbReference type="NCBI Taxonomy" id="1812306"/>
    <lineage>
        <taxon>Eukaryota</taxon>
        <taxon>Fungi</taxon>
        <taxon>Dikarya</taxon>
        <taxon>Ascomycota</taxon>
        <taxon>Pezizomycotina</taxon>
        <taxon>Sordariomycetes</taxon>
        <taxon>Sordariomycetidae</taxon>
        <taxon>Ophiostomatales</taxon>
        <taxon>Ophiostomataceae</taxon>
        <taxon>Sporothrix</taxon>
    </lineage>
</organism>